<evidence type="ECO:0000256" key="1">
    <source>
        <dbReference type="SAM" id="MobiDB-lite"/>
    </source>
</evidence>
<dbReference type="RefSeq" id="WP_013758990.1">
    <property type="nucleotide sequence ID" value="NC_015500.1"/>
</dbReference>
<dbReference type="Proteomes" id="UP000006546">
    <property type="component" value="Chromosome"/>
</dbReference>
<name>F4LIX7_TREBD</name>
<dbReference type="OrthoDB" id="369771at2"/>
<evidence type="ECO:0000313" key="3">
    <source>
        <dbReference type="EMBL" id="AEE17286.1"/>
    </source>
</evidence>
<protein>
    <submittedName>
        <fullName evidence="3">Uncharacterized protein</fullName>
    </submittedName>
</protein>
<dbReference type="InterPro" id="IPR011990">
    <property type="entry name" value="TPR-like_helical_dom_sf"/>
</dbReference>
<keyword evidence="2" id="KW-0732">Signal</keyword>
<evidence type="ECO:0000313" key="4">
    <source>
        <dbReference type="Proteomes" id="UP000006546"/>
    </source>
</evidence>
<feature type="signal peptide" evidence="2">
    <location>
        <begin position="1"/>
        <end position="24"/>
    </location>
</feature>
<reference evidence="4" key="1">
    <citation type="submission" date="2011-04" db="EMBL/GenBank/DDBJ databases">
        <title>The complete genome of Treponema brennaborense DSM 12168.</title>
        <authorList>
            <person name="Lucas S."/>
            <person name="Han J."/>
            <person name="Lapidus A."/>
            <person name="Bruce D."/>
            <person name="Goodwin L."/>
            <person name="Pitluck S."/>
            <person name="Peters L."/>
            <person name="Kyrpides N."/>
            <person name="Mavromatis K."/>
            <person name="Ivanova N."/>
            <person name="Mikhailova N."/>
            <person name="Pagani I."/>
            <person name="Teshima H."/>
            <person name="Detter J.C."/>
            <person name="Tapia R."/>
            <person name="Han C."/>
            <person name="Land M."/>
            <person name="Hauser L."/>
            <person name="Markowitz V."/>
            <person name="Cheng J.-F."/>
            <person name="Hugenholtz P."/>
            <person name="Woyke T."/>
            <person name="Wu D."/>
            <person name="Gronow S."/>
            <person name="Wellnitz S."/>
            <person name="Brambilla E."/>
            <person name="Klenk H.-P."/>
            <person name="Eisen J.A."/>
        </authorList>
    </citation>
    <scope>NUCLEOTIDE SEQUENCE [LARGE SCALE GENOMIC DNA]</scope>
    <source>
        <strain evidence="4">DSM 12168 / CIP 105900 / DD5/3</strain>
    </source>
</reference>
<dbReference type="eggNOG" id="ENOG5032BIC">
    <property type="taxonomic scope" value="Bacteria"/>
</dbReference>
<dbReference type="InterPro" id="IPR019734">
    <property type="entry name" value="TPR_rpt"/>
</dbReference>
<dbReference type="Gene3D" id="1.25.40.10">
    <property type="entry name" value="Tetratricopeptide repeat domain"/>
    <property type="match status" value="1"/>
</dbReference>
<gene>
    <name evidence="3" type="ordered locus">Trebr_1866</name>
</gene>
<organism evidence="3 4">
    <name type="scientific">Treponema brennaborense (strain DSM 12168 / CIP 105900 / DD5/3)</name>
    <dbReference type="NCBI Taxonomy" id="906968"/>
    <lineage>
        <taxon>Bacteria</taxon>
        <taxon>Pseudomonadati</taxon>
        <taxon>Spirochaetota</taxon>
        <taxon>Spirochaetia</taxon>
        <taxon>Spirochaetales</taxon>
        <taxon>Treponemataceae</taxon>
        <taxon>Treponema</taxon>
    </lineage>
</organism>
<dbReference type="SMART" id="SM00028">
    <property type="entry name" value="TPR"/>
    <property type="match status" value="2"/>
</dbReference>
<proteinExistence type="predicted"/>
<dbReference type="PROSITE" id="PS51257">
    <property type="entry name" value="PROKAR_LIPOPROTEIN"/>
    <property type="match status" value="1"/>
</dbReference>
<dbReference type="AlphaFoldDB" id="F4LIX7"/>
<dbReference type="EMBL" id="CP002696">
    <property type="protein sequence ID" value="AEE17286.1"/>
    <property type="molecule type" value="Genomic_DNA"/>
</dbReference>
<accession>F4LIX7</accession>
<keyword evidence="4" id="KW-1185">Reference proteome</keyword>
<feature type="region of interest" description="Disordered" evidence="1">
    <location>
        <begin position="131"/>
        <end position="158"/>
    </location>
</feature>
<sequence length="158" mass="17360">MKQTRFFITVFCLCAAAVMGGCYSVPKTIPEDLSAEELVQLAQSSFDAGNIKAAEVYYETIIKRYGNDINLLVEAEFEIAHLKVKQGKWEEAVPMLNRILSYYESDESGYLSAAYKKLVLIDLAKAPEHMLEKAAPPESEQSATESVAAEPAAAESAE</sequence>
<dbReference type="SUPFAM" id="SSF48452">
    <property type="entry name" value="TPR-like"/>
    <property type="match status" value="1"/>
</dbReference>
<evidence type="ECO:0000256" key="2">
    <source>
        <dbReference type="SAM" id="SignalP"/>
    </source>
</evidence>
<feature type="chain" id="PRO_5003312686" evidence="2">
    <location>
        <begin position="25"/>
        <end position="158"/>
    </location>
</feature>
<feature type="compositionally biased region" description="Low complexity" evidence="1">
    <location>
        <begin position="142"/>
        <end position="158"/>
    </location>
</feature>
<dbReference type="HOGENOM" id="CLU_120991_0_0_12"/>
<dbReference type="KEGG" id="tbe:Trebr_1866"/>